<feature type="compositionally biased region" description="Basic and acidic residues" evidence="4">
    <location>
        <begin position="32"/>
        <end position="48"/>
    </location>
</feature>
<dbReference type="Proteomes" id="UP000245119">
    <property type="component" value="Linkage Group LG4"/>
</dbReference>
<keyword evidence="6" id="KW-1185">Reference proteome</keyword>
<dbReference type="Pfam" id="PF13637">
    <property type="entry name" value="Ank_4"/>
    <property type="match status" value="1"/>
</dbReference>
<dbReference type="PRINTS" id="PR01415">
    <property type="entry name" value="ANKYRIN"/>
</dbReference>
<dbReference type="InterPro" id="IPR036770">
    <property type="entry name" value="Ankyrin_rpt-contain_sf"/>
</dbReference>
<feature type="repeat" description="ANK" evidence="3">
    <location>
        <begin position="143"/>
        <end position="170"/>
    </location>
</feature>
<keyword evidence="2 3" id="KW-0040">ANK repeat</keyword>
<protein>
    <submittedName>
        <fullName evidence="5">Uncharacterized protein</fullName>
    </submittedName>
</protein>
<dbReference type="Gene3D" id="1.25.40.20">
    <property type="entry name" value="Ankyrin repeat-containing domain"/>
    <property type="match status" value="1"/>
</dbReference>
<dbReference type="PROSITE" id="PS50088">
    <property type="entry name" value="ANK_REPEAT"/>
    <property type="match status" value="2"/>
</dbReference>
<dbReference type="EMBL" id="PZQS01000004">
    <property type="protein sequence ID" value="PVD32114.1"/>
    <property type="molecule type" value="Genomic_DNA"/>
</dbReference>
<dbReference type="InterPro" id="IPR002110">
    <property type="entry name" value="Ankyrin_rpt"/>
</dbReference>
<organism evidence="5 6">
    <name type="scientific">Pomacea canaliculata</name>
    <name type="common">Golden apple snail</name>
    <dbReference type="NCBI Taxonomy" id="400727"/>
    <lineage>
        <taxon>Eukaryota</taxon>
        <taxon>Metazoa</taxon>
        <taxon>Spiralia</taxon>
        <taxon>Lophotrochozoa</taxon>
        <taxon>Mollusca</taxon>
        <taxon>Gastropoda</taxon>
        <taxon>Caenogastropoda</taxon>
        <taxon>Architaenioglossa</taxon>
        <taxon>Ampullarioidea</taxon>
        <taxon>Ampullariidae</taxon>
        <taxon>Pomacea</taxon>
    </lineage>
</organism>
<gene>
    <name evidence="5" type="ORF">C0Q70_07542</name>
</gene>
<sequence>MSFSANHIALRAEVWRQMQLDEETTFEGGSRPLEEPEAMRTTDDQEDPVGCHDETEVVEMAMVALSLLRRDDKTMLQQVKHLVKANHQLAQKVFTTEVDGWTPVHACALRGKKKVLKAMLQAGIDVNLKMGQPDGLPGQCNLLHIAANRPDKKIIDYLIHHGADVNARDSFGRTPIFYAHRAGNKDCVRTLADSGGHLSDMAEESEIPCVTESEETTTPEPRTTRFCFLAITICMCVCMSVCVSRSSTNDSRKMSLTAP</sequence>
<dbReference type="STRING" id="400727.A0A2T7PFE1"/>
<evidence type="ECO:0000256" key="4">
    <source>
        <dbReference type="SAM" id="MobiDB-lite"/>
    </source>
</evidence>
<dbReference type="SMART" id="SM00248">
    <property type="entry name" value="ANK"/>
    <property type="match status" value="3"/>
</dbReference>
<comment type="caution">
    <text evidence="5">The sequence shown here is derived from an EMBL/GenBank/DDBJ whole genome shotgun (WGS) entry which is preliminary data.</text>
</comment>
<feature type="repeat" description="ANK" evidence="3">
    <location>
        <begin position="99"/>
        <end position="131"/>
    </location>
</feature>
<accession>A0A2T7PFE1</accession>
<feature type="region of interest" description="Disordered" evidence="4">
    <location>
        <begin position="22"/>
        <end position="48"/>
    </location>
</feature>
<dbReference type="PANTHER" id="PTHR24198:SF165">
    <property type="entry name" value="ANKYRIN REPEAT-CONTAINING PROTEIN-RELATED"/>
    <property type="match status" value="1"/>
</dbReference>
<name>A0A2T7PFE1_POMCA</name>
<evidence type="ECO:0000313" key="6">
    <source>
        <dbReference type="Proteomes" id="UP000245119"/>
    </source>
</evidence>
<evidence type="ECO:0000313" key="5">
    <source>
        <dbReference type="EMBL" id="PVD32114.1"/>
    </source>
</evidence>
<dbReference type="OrthoDB" id="194358at2759"/>
<dbReference type="AlphaFoldDB" id="A0A2T7PFE1"/>
<dbReference type="PROSITE" id="PS50297">
    <property type="entry name" value="ANK_REP_REGION"/>
    <property type="match status" value="2"/>
</dbReference>
<evidence type="ECO:0000256" key="3">
    <source>
        <dbReference type="PROSITE-ProRule" id="PRU00023"/>
    </source>
</evidence>
<reference evidence="5 6" key="1">
    <citation type="submission" date="2018-04" db="EMBL/GenBank/DDBJ databases">
        <title>The genome of golden apple snail Pomacea canaliculata provides insight into stress tolerance and invasive adaptation.</title>
        <authorList>
            <person name="Liu C."/>
            <person name="Liu B."/>
            <person name="Ren Y."/>
            <person name="Zhang Y."/>
            <person name="Wang H."/>
            <person name="Li S."/>
            <person name="Jiang F."/>
            <person name="Yin L."/>
            <person name="Zhang G."/>
            <person name="Qian W."/>
            <person name="Fan W."/>
        </authorList>
    </citation>
    <scope>NUCLEOTIDE SEQUENCE [LARGE SCALE GENOMIC DNA]</scope>
    <source>
        <strain evidence="5">SZHN2017</strain>
        <tissue evidence="5">Muscle</tissue>
    </source>
</reference>
<keyword evidence="1" id="KW-0677">Repeat</keyword>
<proteinExistence type="predicted"/>
<evidence type="ECO:0000256" key="2">
    <source>
        <dbReference type="ARBA" id="ARBA00023043"/>
    </source>
</evidence>
<evidence type="ECO:0000256" key="1">
    <source>
        <dbReference type="ARBA" id="ARBA00022737"/>
    </source>
</evidence>
<dbReference type="SUPFAM" id="SSF48403">
    <property type="entry name" value="Ankyrin repeat"/>
    <property type="match status" value="1"/>
</dbReference>
<dbReference type="Pfam" id="PF00023">
    <property type="entry name" value="Ank"/>
    <property type="match status" value="1"/>
</dbReference>
<dbReference type="PANTHER" id="PTHR24198">
    <property type="entry name" value="ANKYRIN REPEAT AND PROTEIN KINASE DOMAIN-CONTAINING PROTEIN"/>
    <property type="match status" value="1"/>
</dbReference>